<protein>
    <recommendedName>
        <fullName evidence="1">Cyclophilin-like domain-containing protein</fullName>
    </recommendedName>
</protein>
<dbReference type="Gene3D" id="2.40.100.20">
    <property type="match status" value="1"/>
</dbReference>
<evidence type="ECO:0000313" key="2">
    <source>
        <dbReference type="EMBL" id="MBC3900743.1"/>
    </source>
</evidence>
<proteinExistence type="predicted"/>
<comment type="caution">
    <text evidence="2">The sequence shown here is derived from an EMBL/GenBank/DDBJ whole genome shotgun (WGS) entry which is preliminary data.</text>
</comment>
<dbReference type="InterPro" id="IPR041183">
    <property type="entry name" value="Cyclophilin-like"/>
</dbReference>
<name>A0ABR6YZQ9_9FIRM</name>
<dbReference type="Pfam" id="PF18050">
    <property type="entry name" value="Cyclophil_like2"/>
    <property type="match status" value="1"/>
</dbReference>
<dbReference type="SUPFAM" id="SSF50891">
    <property type="entry name" value="Cyclophilin-like"/>
    <property type="match status" value="1"/>
</dbReference>
<sequence>MKNVKITVDGQEFSANLYENETTLKFVEKLPLTIDMSELNGNEKLYYFEEALPVAAEQVGEIRAGDLMMYGDDCLVLFYENFSSSYRYTRIGAIENAEGLAEAVGNGAVRISFSLSGV</sequence>
<accession>A0ABR6YZQ9</accession>
<dbReference type="EMBL" id="WJBE01000015">
    <property type="protein sequence ID" value="MBC3900743.1"/>
    <property type="molecule type" value="Genomic_DNA"/>
</dbReference>
<feature type="domain" description="Cyclophilin-like" evidence="1">
    <location>
        <begin position="6"/>
        <end position="113"/>
    </location>
</feature>
<dbReference type="Proteomes" id="UP000622405">
    <property type="component" value="Unassembled WGS sequence"/>
</dbReference>
<keyword evidence="3" id="KW-1185">Reference proteome</keyword>
<gene>
    <name evidence="2" type="ORF">GH811_14070</name>
</gene>
<dbReference type="InterPro" id="IPR029000">
    <property type="entry name" value="Cyclophilin-like_dom_sf"/>
</dbReference>
<evidence type="ECO:0000259" key="1">
    <source>
        <dbReference type="Pfam" id="PF18050"/>
    </source>
</evidence>
<reference evidence="2 3" key="1">
    <citation type="journal article" date="2020" name="mSystems">
        <title>Defining Genomic and Predicted Metabolic Features of the Acetobacterium Genus.</title>
        <authorList>
            <person name="Ross D.E."/>
            <person name="Marshall C.W."/>
            <person name="Gulliver D."/>
            <person name="May H.D."/>
            <person name="Norman R.S."/>
        </authorList>
    </citation>
    <scope>NUCLEOTIDE SEQUENCE [LARGE SCALE GENOMIC DNA]</scope>
    <source>
        <strain evidence="2 3">DSM 4132</strain>
    </source>
</reference>
<organism evidence="2 3">
    <name type="scientific">Acetobacterium malicum</name>
    <dbReference type="NCBI Taxonomy" id="52692"/>
    <lineage>
        <taxon>Bacteria</taxon>
        <taxon>Bacillati</taxon>
        <taxon>Bacillota</taxon>
        <taxon>Clostridia</taxon>
        <taxon>Eubacteriales</taxon>
        <taxon>Eubacteriaceae</taxon>
        <taxon>Acetobacterium</taxon>
    </lineage>
</organism>
<evidence type="ECO:0000313" key="3">
    <source>
        <dbReference type="Proteomes" id="UP000622405"/>
    </source>
</evidence>